<feature type="transmembrane region" description="Helical" evidence="1">
    <location>
        <begin position="256"/>
        <end position="279"/>
    </location>
</feature>
<keyword evidence="4" id="KW-1185">Reference proteome</keyword>
<sequence>MTLPSAPGRLQPLRQPLLLVQGLRALAAMLVLVGHSGHDAATIAERLGVQAPRIDGIDWGFGVHLFFVISGFIMVLTAADDFGRPGAARTFLLRRIVRVVPLYWAVTTALLAGTLVLPRLLNVSIEDWRSILASYLFIPYPRGNGEIRPVMALGWTLNYEMFFYAVFALAMLLPVRRGIAALVGFFVGLVALGQLVSLPAGALGFWSSPIVLEFVLGVLVGLAYRRGWRLGLLGAGSCLLLGISLAATLTPGLGDAGGLGATAATGLPASLLVLAAALGPQPTGDNRLVRMLAFLGDASYSLYLVHPFVIRPLRDLWIAVVGERLPLALYVVACFAAAIAGAVLCYVLFERPLTRFFRRHRSQGRTAPAARLAQADASDAS</sequence>
<dbReference type="RefSeq" id="WP_283739159.1">
    <property type="nucleotide sequence ID" value="NZ_JASJEV010000001.1"/>
</dbReference>
<feature type="transmembrane region" description="Helical" evidence="1">
    <location>
        <begin position="152"/>
        <end position="172"/>
    </location>
</feature>
<feature type="transmembrane region" description="Helical" evidence="1">
    <location>
        <begin position="329"/>
        <end position="349"/>
    </location>
</feature>
<protein>
    <submittedName>
        <fullName evidence="3">Acyltransferase</fullName>
        <ecNumber evidence="3">2.3.-.-</ecNumber>
    </submittedName>
</protein>
<dbReference type="Proteomes" id="UP001321492">
    <property type="component" value="Unassembled WGS sequence"/>
</dbReference>
<keyword evidence="3" id="KW-0012">Acyltransferase</keyword>
<feature type="transmembrane region" description="Helical" evidence="1">
    <location>
        <begin position="57"/>
        <end position="79"/>
    </location>
</feature>
<dbReference type="InterPro" id="IPR002656">
    <property type="entry name" value="Acyl_transf_3_dom"/>
</dbReference>
<feature type="transmembrane region" description="Helical" evidence="1">
    <location>
        <begin position="230"/>
        <end position="250"/>
    </location>
</feature>
<evidence type="ECO:0000259" key="2">
    <source>
        <dbReference type="Pfam" id="PF01757"/>
    </source>
</evidence>
<dbReference type="EC" id="2.3.-.-" evidence="3"/>
<keyword evidence="3" id="KW-0808">Transferase</keyword>
<feature type="transmembrane region" description="Helical" evidence="1">
    <location>
        <begin position="203"/>
        <end position="223"/>
    </location>
</feature>
<dbReference type="PANTHER" id="PTHR23028">
    <property type="entry name" value="ACETYLTRANSFERASE"/>
    <property type="match status" value="1"/>
</dbReference>
<accession>A0ABT7ACT9</accession>
<feature type="transmembrane region" description="Helical" evidence="1">
    <location>
        <begin position="100"/>
        <end position="121"/>
    </location>
</feature>
<gene>
    <name evidence="3" type="ORF">QNA08_02915</name>
</gene>
<dbReference type="EMBL" id="JASJEV010000001">
    <property type="protein sequence ID" value="MDJ1157190.1"/>
    <property type="molecule type" value="Genomic_DNA"/>
</dbReference>
<proteinExistence type="predicted"/>
<comment type="caution">
    <text evidence="3">The sequence shown here is derived from an EMBL/GenBank/DDBJ whole genome shotgun (WGS) entry which is preliminary data.</text>
</comment>
<dbReference type="GO" id="GO:0016746">
    <property type="term" value="F:acyltransferase activity"/>
    <property type="evidence" value="ECO:0007669"/>
    <property type="project" value="UniProtKB-KW"/>
</dbReference>
<keyword evidence="1" id="KW-1133">Transmembrane helix</keyword>
<name>A0ABT7ACT9_9HYPH</name>
<feature type="domain" description="Acyltransferase 3" evidence="2">
    <location>
        <begin position="22"/>
        <end position="346"/>
    </location>
</feature>
<reference evidence="3 4" key="1">
    <citation type="submission" date="2023-05" db="EMBL/GenBank/DDBJ databases">
        <title>Chelatococcus sp. nov., a moderately thermophilic bacterium isolated from hot spring microbial mat.</title>
        <authorList>
            <person name="Hu C.-J."/>
            <person name="Li W.-J."/>
        </authorList>
    </citation>
    <scope>NUCLEOTIDE SEQUENCE [LARGE SCALE GENOMIC DNA]</scope>
    <source>
        <strain evidence="3 4">SYSU G07232</strain>
    </source>
</reference>
<dbReference type="InterPro" id="IPR050879">
    <property type="entry name" value="Acyltransferase_3"/>
</dbReference>
<feature type="transmembrane region" description="Helical" evidence="1">
    <location>
        <begin position="291"/>
        <end position="309"/>
    </location>
</feature>
<evidence type="ECO:0000256" key="1">
    <source>
        <dbReference type="SAM" id="Phobius"/>
    </source>
</evidence>
<organism evidence="3 4">
    <name type="scientific">Chelatococcus albus</name>
    <dbReference type="NCBI Taxonomy" id="3047466"/>
    <lineage>
        <taxon>Bacteria</taxon>
        <taxon>Pseudomonadati</taxon>
        <taxon>Pseudomonadota</taxon>
        <taxon>Alphaproteobacteria</taxon>
        <taxon>Hyphomicrobiales</taxon>
        <taxon>Chelatococcaceae</taxon>
        <taxon>Chelatococcus</taxon>
    </lineage>
</organism>
<evidence type="ECO:0000313" key="4">
    <source>
        <dbReference type="Proteomes" id="UP001321492"/>
    </source>
</evidence>
<dbReference type="Pfam" id="PF01757">
    <property type="entry name" value="Acyl_transf_3"/>
    <property type="match status" value="1"/>
</dbReference>
<evidence type="ECO:0000313" key="3">
    <source>
        <dbReference type="EMBL" id="MDJ1157190.1"/>
    </source>
</evidence>
<keyword evidence="1" id="KW-0472">Membrane</keyword>
<dbReference type="PANTHER" id="PTHR23028:SF53">
    <property type="entry name" value="ACYL_TRANSF_3 DOMAIN-CONTAINING PROTEIN"/>
    <property type="match status" value="1"/>
</dbReference>
<keyword evidence="1" id="KW-0812">Transmembrane</keyword>
<feature type="transmembrane region" description="Helical" evidence="1">
    <location>
        <begin position="179"/>
        <end position="197"/>
    </location>
</feature>